<dbReference type="GO" id="GO:0006508">
    <property type="term" value="P:proteolysis"/>
    <property type="evidence" value="ECO:0007669"/>
    <property type="project" value="UniProtKB-KW"/>
</dbReference>
<feature type="binding site" evidence="11">
    <location>
        <position position="170"/>
    </location>
    <ligand>
        <name>Zn(2+)</name>
        <dbReference type="ChEBI" id="CHEBI:29105"/>
        <label>1</label>
    </ligand>
</feature>
<feature type="binding site" evidence="11">
    <location>
        <position position="218"/>
    </location>
    <ligand>
        <name>Zn(2+)</name>
        <dbReference type="ChEBI" id="CHEBI:29105"/>
        <label>2</label>
        <note>catalytic</note>
    </ligand>
</feature>
<evidence type="ECO:0000313" key="14">
    <source>
        <dbReference type="Proteomes" id="UP001630127"/>
    </source>
</evidence>
<sequence>MAELKKYLHHFGYLKVVVEEQDMMNFTDIFDENFEQALNNYQEKLGIPITGKLDIETISQIMSPRCGVKETSKFLHGTRHYAYFPDRPRWDRSIPITLTYAFSPVYIINSLRLEDIRGAFERAFGHWASVIPMTFLETNDYDFADIKIGFYTGEHGDYEPFDGVLGILAHSFLPESGRFHLDAAETWAVDFEVEKSKVAIDLESVATHEIGHLLGLAHTNDKEAVMYPSLKPRQKKVDLNIDDIRGIQALYGSNPNFKSPDILESDRFSSDVVDARKSLLSTWSVFILLGLLQLLCL</sequence>
<keyword evidence="7" id="KW-0482">Metalloprotease</keyword>
<keyword evidence="5" id="KW-0378">Hydrolase</keyword>
<feature type="binding site" evidence="11">
    <location>
        <position position="185"/>
    </location>
    <ligand>
        <name>Ca(2+)</name>
        <dbReference type="ChEBI" id="CHEBI:29108"/>
        <label>1</label>
    </ligand>
</feature>
<feature type="binding site" evidence="11">
    <location>
        <position position="212"/>
    </location>
    <ligand>
        <name>Zn(2+)</name>
        <dbReference type="ChEBI" id="CHEBI:29105"/>
        <label>2</label>
        <note>catalytic</note>
    </ligand>
</feature>
<dbReference type="FunFam" id="3.40.390.10:FF:000018">
    <property type="entry name" value="Metalloendoproteinase 1"/>
    <property type="match status" value="1"/>
</dbReference>
<dbReference type="Pfam" id="PF00413">
    <property type="entry name" value="Peptidase_M10"/>
    <property type="match status" value="1"/>
</dbReference>
<dbReference type="Proteomes" id="UP001630127">
    <property type="component" value="Unassembled WGS sequence"/>
</dbReference>
<feature type="binding site" evidence="11">
    <location>
        <position position="182"/>
    </location>
    <ligand>
        <name>Ca(2+)</name>
        <dbReference type="ChEBI" id="CHEBI:29108"/>
        <label>3</label>
    </ligand>
</feature>
<feature type="binding site" evidence="11">
    <location>
        <position position="145"/>
    </location>
    <ligand>
        <name>Ca(2+)</name>
        <dbReference type="ChEBI" id="CHEBI:29108"/>
        <label>2</label>
    </ligand>
</feature>
<evidence type="ECO:0000313" key="13">
    <source>
        <dbReference type="EMBL" id="KAL3537019.1"/>
    </source>
</evidence>
<evidence type="ECO:0000256" key="4">
    <source>
        <dbReference type="ARBA" id="ARBA00022729"/>
    </source>
</evidence>
<keyword evidence="4" id="KW-0732">Signal</keyword>
<organism evidence="13 14">
    <name type="scientific">Cinchona calisaya</name>
    <dbReference type="NCBI Taxonomy" id="153742"/>
    <lineage>
        <taxon>Eukaryota</taxon>
        <taxon>Viridiplantae</taxon>
        <taxon>Streptophyta</taxon>
        <taxon>Embryophyta</taxon>
        <taxon>Tracheophyta</taxon>
        <taxon>Spermatophyta</taxon>
        <taxon>Magnoliopsida</taxon>
        <taxon>eudicotyledons</taxon>
        <taxon>Gunneridae</taxon>
        <taxon>Pentapetalae</taxon>
        <taxon>asterids</taxon>
        <taxon>lamiids</taxon>
        <taxon>Gentianales</taxon>
        <taxon>Rubiaceae</taxon>
        <taxon>Cinchonoideae</taxon>
        <taxon>Cinchoneae</taxon>
        <taxon>Cinchona</taxon>
    </lineage>
</organism>
<keyword evidence="11" id="KW-0106">Calcium</keyword>
<evidence type="ECO:0000256" key="3">
    <source>
        <dbReference type="ARBA" id="ARBA00022723"/>
    </source>
</evidence>
<feature type="binding site" evidence="11">
    <location>
        <position position="163"/>
    </location>
    <ligand>
        <name>Ca(2+)</name>
        <dbReference type="ChEBI" id="CHEBI:29108"/>
        <label>3</label>
    </ligand>
</feature>
<dbReference type="SUPFAM" id="SSF55486">
    <property type="entry name" value="Metalloproteases ('zincins'), catalytic domain"/>
    <property type="match status" value="1"/>
</dbReference>
<evidence type="ECO:0000256" key="9">
    <source>
        <dbReference type="ARBA" id="ARBA00023180"/>
    </source>
</evidence>
<dbReference type="CDD" id="cd04278">
    <property type="entry name" value="ZnMc_MMP"/>
    <property type="match status" value="1"/>
</dbReference>
<evidence type="ECO:0000256" key="10">
    <source>
        <dbReference type="PIRSR" id="PIRSR621190-1"/>
    </source>
</evidence>
<dbReference type="SMART" id="SM00235">
    <property type="entry name" value="ZnMc"/>
    <property type="match status" value="1"/>
</dbReference>
<dbReference type="AlphaFoldDB" id="A0ABD3B1I0"/>
<feature type="binding site" evidence="11">
    <location>
        <position position="155"/>
    </location>
    <ligand>
        <name>Zn(2+)</name>
        <dbReference type="ChEBI" id="CHEBI:29105"/>
        <label>1</label>
    </ligand>
</feature>
<feature type="binding site" evidence="11">
    <location>
        <position position="180"/>
    </location>
    <ligand>
        <name>Zn(2+)</name>
        <dbReference type="ChEBI" id="CHEBI:29105"/>
        <label>1</label>
    </ligand>
</feature>
<feature type="binding site" evidence="11">
    <location>
        <position position="208"/>
    </location>
    <ligand>
        <name>Zn(2+)</name>
        <dbReference type="ChEBI" id="CHEBI:29105"/>
        <label>2</label>
        <note>catalytic</note>
    </ligand>
</feature>
<dbReference type="Gene3D" id="3.40.390.10">
    <property type="entry name" value="Collagenase (Catalytic Domain)"/>
    <property type="match status" value="1"/>
</dbReference>
<accession>A0ABD3B1I0</accession>
<feature type="binding site" evidence="11">
    <location>
        <position position="185"/>
    </location>
    <ligand>
        <name>Ca(2+)</name>
        <dbReference type="ChEBI" id="CHEBI:29108"/>
        <label>3</label>
    </ligand>
</feature>
<keyword evidence="6 11" id="KW-0862">Zinc</keyword>
<keyword evidence="2" id="KW-0645">Protease</keyword>
<protein>
    <recommendedName>
        <fullName evidence="12">Peptidase metallopeptidase domain-containing protein</fullName>
    </recommendedName>
</protein>
<dbReference type="Pfam" id="PF01471">
    <property type="entry name" value="PG_binding_1"/>
    <property type="match status" value="1"/>
</dbReference>
<dbReference type="PANTHER" id="PTHR10201">
    <property type="entry name" value="MATRIX METALLOPROTEINASE"/>
    <property type="match status" value="1"/>
</dbReference>
<evidence type="ECO:0000256" key="8">
    <source>
        <dbReference type="ARBA" id="ARBA00023145"/>
    </source>
</evidence>
<dbReference type="InterPro" id="IPR024079">
    <property type="entry name" value="MetalloPept_cat_dom_sf"/>
</dbReference>
<reference evidence="13 14" key="1">
    <citation type="submission" date="2024-11" db="EMBL/GenBank/DDBJ databases">
        <title>A near-complete genome assembly of Cinchona calisaya.</title>
        <authorList>
            <person name="Lian D.C."/>
            <person name="Zhao X.W."/>
            <person name="Wei L."/>
        </authorList>
    </citation>
    <scope>NUCLEOTIDE SEQUENCE [LARGE SCALE GENOMIC DNA]</scope>
    <source>
        <tissue evidence="13">Nenye</tissue>
    </source>
</reference>
<evidence type="ECO:0000256" key="5">
    <source>
        <dbReference type="ARBA" id="ARBA00022801"/>
    </source>
</evidence>
<keyword evidence="3 11" id="KW-0479">Metal-binding</keyword>
<evidence type="ECO:0000256" key="6">
    <source>
        <dbReference type="ARBA" id="ARBA00022833"/>
    </source>
</evidence>
<feature type="active site" evidence="10">
    <location>
        <position position="209"/>
    </location>
</feature>
<keyword evidence="9" id="KW-0325">Glycoprotein</keyword>
<feature type="binding site" evidence="11">
    <location>
        <position position="226"/>
    </location>
    <ligand>
        <name>Zn(2+)</name>
        <dbReference type="ChEBI" id="CHEBI:29105"/>
        <label>2</label>
        <note>catalytic</note>
    </ligand>
</feature>
<gene>
    <name evidence="13" type="ORF">ACH5RR_000385</name>
</gene>
<dbReference type="PRINTS" id="PR00138">
    <property type="entry name" value="MATRIXIN"/>
</dbReference>
<dbReference type="InterPro" id="IPR002477">
    <property type="entry name" value="Peptidoglycan-bd-like"/>
</dbReference>
<feature type="binding site" evidence="11">
    <location>
        <position position="157"/>
    </location>
    <ligand>
        <name>Zn(2+)</name>
        <dbReference type="ChEBI" id="CHEBI:29105"/>
        <label>1</label>
    </ligand>
</feature>
<evidence type="ECO:0000259" key="12">
    <source>
        <dbReference type="SMART" id="SM00235"/>
    </source>
</evidence>
<dbReference type="SUPFAM" id="SSF47090">
    <property type="entry name" value="PGBD-like"/>
    <property type="match status" value="1"/>
</dbReference>
<evidence type="ECO:0000256" key="11">
    <source>
        <dbReference type="PIRSR" id="PIRSR621190-2"/>
    </source>
</evidence>
<dbReference type="PANTHER" id="PTHR10201:SF321">
    <property type="entry name" value="METALLOENDOPROTEINASE 4-MMP"/>
    <property type="match status" value="1"/>
</dbReference>
<comment type="cofactor">
    <cofactor evidence="11">
        <name>Zn(2+)</name>
        <dbReference type="ChEBI" id="CHEBI:29105"/>
    </cofactor>
    <text evidence="11">Binds 2 Zn(2+) ions per subunit.</text>
</comment>
<dbReference type="InterPro" id="IPR001818">
    <property type="entry name" value="Pept_M10_metallopeptidase"/>
</dbReference>
<keyword evidence="8" id="KW-0865">Zymogen</keyword>
<dbReference type="InterPro" id="IPR033739">
    <property type="entry name" value="M10A_MMP"/>
</dbReference>
<feature type="binding site" evidence="11">
    <location>
        <position position="162"/>
    </location>
    <ligand>
        <name>Ca(2+)</name>
        <dbReference type="ChEBI" id="CHEBI:29108"/>
        <label>3</label>
    </ligand>
</feature>
<name>A0ABD3B1I0_9GENT</name>
<proteinExistence type="inferred from homology"/>
<comment type="cofactor">
    <cofactor evidence="11">
        <name>Ca(2+)</name>
        <dbReference type="ChEBI" id="CHEBI:29108"/>
    </cofactor>
    <text evidence="11">Can bind about 5 Ca(2+) ions per subunit.</text>
</comment>
<dbReference type="InterPro" id="IPR021190">
    <property type="entry name" value="Pept_M10A"/>
</dbReference>
<dbReference type="GO" id="GO:0004222">
    <property type="term" value="F:metalloendopeptidase activity"/>
    <property type="evidence" value="ECO:0007669"/>
    <property type="project" value="UniProtKB-ARBA"/>
</dbReference>
<dbReference type="EMBL" id="JBJUIK010000001">
    <property type="protein sequence ID" value="KAL3537019.1"/>
    <property type="molecule type" value="Genomic_DNA"/>
</dbReference>
<dbReference type="InterPro" id="IPR006026">
    <property type="entry name" value="Peptidase_Metallo"/>
</dbReference>
<evidence type="ECO:0000256" key="1">
    <source>
        <dbReference type="ARBA" id="ARBA00009614"/>
    </source>
</evidence>
<feature type="domain" description="Peptidase metallopeptidase" evidence="12">
    <location>
        <begin position="86"/>
        <end position="253"/>
    </location>
</feature>
<comment type="caution">
    <text evidence="13">The sequence shown here is derived from an EMBL/GenBank/DDBJ whole genome shotgun (WGS) entry which is preliminary data.</text>
</comment>
<dbReference type="InterPro" id="IPR036365">
    <property type="entry name" value="PGBD-like_sf"/>
</dbReference>
<feature type="binding site" description="in inhibited form" evidence="11">
    <location>
        <position position="66"/>
    </location>
    <ligand>
        <name>Zn(2+)</name>
        <dbReference type="ChEBI" id="CHEBI:29105"/>
        <label>2</label>
        <note>catalytic</note>
    </ligand>
</feature>
<evidence type="ECO:0000256" key="2">
    <source>
        <dbReference type="ARBA" id="ARBA00022670"/>
    </source>
</evidence>
<keyword evidence="14" id="KW-1185">Reference proteome</keyword>
<evidence type="ECO:0000256" key="7">
    <source>
        <dbReference type="ARBA" id="ARBA00023049"/>
    </source>
</evidence>
<comment type="similarity">
    <text evidence="1">Belongs to the peptidase M10A family. Matrix metalloproteinases (MMPs) subfamily.</text>
</comment>
<dbReference type="GO" id="GO:0046872">
    <property type="term" value="F:metal ion binding"/>
    <property type="evidence" value="ECO:0007669"/>
    <property type="project" value="UniProtKB-KW"/>
</dbReference>